<keyword evidence="3" id="KW-1185">Reference proteome</keyword>
<feature type="coiled-coil region" evidence="1">
    <location>
        <begin position="13"/>
        <end position="40"/>
    </location>
</feature>
<evidence type="ECO:0000256" key="1">
    <source>
        <dbReference type="SAM" id="Coils"/>
    </source>
</evidence>
<name>C6BTU3_MARSD</name>
<keyword evidence="1" id="KW-0175">Coiled coil</keyword>
<dbReference type="KEGG" id="dsa:Desal_1811"/>
<sequence>MNGNDRHNLVLRLNNCLETILEMEQELEKLDLNNRFIEELEVLKGFMSKMEKIMVSEAEVERIESATDNFLHELRVPLGQVESPRKIFTRLQ</sequence>
<protein>
    <submittedName>
        <fullName evidence="2">Uncharacterized protein</fullName>
    </submittedName>
</protein>
<dbReference type="AlphaFoldDB" id="C6BTU3"/>
<evidence type="ECO:0000313" key="2">
    <source>
        <dbReference type="EMBL" id="ACS79873.1"/>
    </source>
</evidence>
<dbReference type="OrthoDB" id="5521552at2"/>
<dbReference type="HOGENOM" id="CLU_186690_0_0_7"/>
<gene>
    <name evidence="2" type="ordered locus">Desal_1811</name>
</gene>
<dbReference type="STRING" id="526222.Desal_1811"/>
<organism evidence="2 3">
    <name type="scientific">Maridesulfovibrio salexigens (strain ATCC 14822 / DSM 2638 / NCIMB 8403 / VKM B-1763)</name>
    <name type="common">Desulfovibrio salexigens</name>
    <dbReference type="NCBI Taxonomy" id="526222"/>
    <lineage>
        <taxon>Bacteria</taxon>
        <taxon>Pseudomonadati</taxon>
        <taxon>Thermodesulfobacteriota</taxon>
        <taxon>Desulfovibrionia</taxon>
        <taxon>Desulfovibrionales</taxon>
        <taxon>Desulfovibrionaceae</taxon>
        <taxon>Maridesulfovibrio</taxon>
    </lineage>
</organism>
<dbReference type="Proteomes" id="UP000002601">
    <property type="component" value="Chromosome"/>
</dbReference>
<reference evidence="2 3" key="1">
    <citation type="submission" date="2009-06" db="EMBL/GenBank/DDBJ databases">
        <title>Complete sequence of Desulfovibrio salexigens DSM 2638.</title>
        <authorList>
            <consortium name="US DOE Joint Genome Institute"/>
            <person name="Lucas S."/>
            <person name="Copeland A."/>
            <person name="Lapidus A."/>
            <person name="Glavina del Rio T."/>
            <person name="Tice H."/>
            <person name="Bruce D."/>
            <person name="Goodwin L."/>
            <person name="Pitluck S."/>
            <person name="Munk A.C."/>
            <person name="Brettin T."/>
            <person name="Detter J.C."/>
            <person name="Han C."/>
            <person name="Tapia R."/>
            <person name="Larimer F."/>
            <person name="Land M."/>
            <person name="Hauser L."/>
            <person name="Kyrpides N."/>
            <person name="Anderson I."/>
            <person name="Wall J.D."/>
            <person name="Arkin A.P."/>
            <person name="Dehal P."/>
            <person name="Chivian D."/>
            <person name="Giles B."/>
            <person name="Hazen T.C."/>
        </authorList>
    </citation>
    <scope>NUCLEOTIDE SEQUENCE [LARGE SCALE GENOMIC DNA]</scope>
    <source>
        <strain evidence="3">ATCC 14822 / DSM 2638 / NCIMB 8403 / VKM B-1763</strain>
    </source>
</reference>
<accession>C6BTU3</accession>
<dbReference type="eggNOG" id="ENOG502ZCYY">
    <property type="taxonomic scope" value="Bacteria"/>
</dbReference>
<dbReference type="RefSeq" id="WP_015851689.1">
    <property type="nucleotide sequence ID" value="NC_012881.1"/>
</dbReference>
<evidence type="ECO:0000313" key="3">
    <source>
        <dbReference type="Proteomes" id="UP000002601"/>
    </source>
</evidence>
<dbReference type="EMBL" id="CP001649">
    <property type="protein sequence ID" value="ACS79873.1"/>
    <property type="molecule type" value="Genomic_DNA"/>
</dbReference>
<proteinExistence type="predicted"/>